<feature type="compositionally biased region" description="Low complexity" evidence="1">
    <location>
        <begin position="1082"/>
        <end position="1091"/>
    </location>
</feature>
<evidence type="ECO:0000313" key="4">
    <source>
        <dbReference type="EMBL" id="KAF7131716.1"/>
    </source>
</evidence>
<feature type="region of interest" description="Disordered" evidence="1">
    <location>
        <begin position="394"/>
        <end position="422"/>
    </location>
</feature>
<dbReference type="PANTHER" id="PTHR13526:SF23">
    <property type="entry name" value="PROTEIN PHYTOCHROME-DEPENDENT LATE-FLOWERING-LIKE"/>
    <property type="match status" value="1"/>
</dbReference>
<dbReference type="EMBL" id="WJXA01000009">
    <property type="protein sequence ID" value="KAF7131716.1"/>
    <property type="molecule type" value="Genomic_DNA"/>
</dbReference>
<evidence type="ECO:0000259" key="3">
    <source>
        <dbReference type="Pfam" id="PF20474"/>
    </source>
</evidence>
<dbReference type="PANTHER" id="PTHR13526">
    <property type="entry name" value="TRANSCRIPTION FACTOR SPT20 HOMOLOG"/>
    <property type="match status" value="1"/>
</dbReference>
<feature type="domain" description="PHL" evidence="3">
    <location>
        <begin position="694"/>
        <end position="762"/>
    </location>
</feature>
<proteinExistence type="predicted"/>
<dbReference type="GO" id="GO:0006357">
    <property type="term" value="P:regulation of transcription by RNA polymerase II"/>
    <property type="evidence" value="ECO:0007669"/>
    <property type="project" value="TreeGrafter"/>
</dbReference>
<accession>A0A834LEY8</accession>
<name>A0A834LEY8_RHOSS</name>
<evidence type="ECO:0000313" key="5">
    <source>
        <dbReference type="Proteomes" id="UP000626092"/>
    </source>
</evidence>
<feature type="domain" description="Spt20-like SEP" evidence="2">
    <location>
        <begin position="99"/>
        <end position="245"/>
    </location>
</feature>
<reference evidence="4" key="1">
    <citation type="submission" date="2019-11" db="EMBL/GenBank/DDBJ databases">
        <authorList>
            <person name="Liu Y."/>
            <person name="Hou J."/>
            <person name="Li T.-Q."/>
            <person name="Guan C.-H."/>
            <person name="Wu X."/>
            <person name="Wu H.-Z."/>
            <person name="Ling F."/>
            <person name="Zhang R."/>
            <person name="Shi X.-G."/>
            <person name="Ren J.-P."/>
            <person name="Chen E.-F."/>
            <person name="Sun J.-M."/>
        </authorList>
    </citation>
    <scope>NUCLEOTIDE SEQUENCE</scope>
    <source>
        <strain evidence="4">Adult_tree_wgs_1</strain>
        <tissue evidence="4">Leaves</tissue>
    </source>
</reference>
<dbReference type="InterPro" id="IPR046468">
    <property type="entry name" value="Spt20-like_SEP"/>
</dbReference>
<organism evidence="4 5">
    <name type="scientific">Rhododendron simsii</name>
    <name type="common">Sims's rhododendron</name>
    <dbReference type="NCBI Taxonomy" id="118357"/>
    <lineage>
        <taxon>Eukaryota</taxon>
        <taxon>Viridiplantae</taxon>
        <taxon>Streptophyta</taxon>
        <taxon>Embryophyta</taxon>
        <taxon>Tracheophyta</taxon>
        <taxon>Spermatophyta</taxon>
        <taxon>Magnoliopsida</taxon>
        <taxon>eudicotyledons</taxon>
        <taxon>Gunneridae</taxon>
        <taxon>Pentapetalae</taxon>
        <taxon>asterids</taxon>
        <taxon>Ericales</taxon>
        <taxon>Ericaceae</taxon>
        <taxon>Ericoideae</taxon>
        <taxon>Rhodoreae</taxon>
        <taxon>Rhododendron</taxon>
    </lineage>
</organism>
<sequence>MGVSFKVAKAGTRYRPKPVQVEAKEIDSEPMFDCQRRGNEVYVHVYVFIYACINISTLPLSEAYSLLQLKVDVIGLGDEVTDYSIAMAKPELHVVSKDPEVSFSLSLFPGGFTIGKPNELFSGVPNQLHPYDRASETLFCAIESGCLPGDILDDLPCKYVNGALLCEIRDYRNSMPRNGDTGSSVENSPVRSKVFLQMCTESVVKDISLISDDSWTYNDLLEFESRILKALQPDLQLDPTPMLNRLCEESQSEKLNLGISWCRKRRKLNDAFTVDHISSNASPRIKALELCAQNSNSQSDGEFQDGVSYIEQLTPNYISTSQRNNTHQENMPHCSLLTYQSDFQSAVDQSLHGALTSHALPAPEPNYGYVDPTPYGGPINKIPMKEPRDISQEQLPEKQAQTKLPTKSKLKNKLPNQKTKAEKSLCKRNLYERTRKKVHPPPCRINNGQQAICEGIPRHQVPTFRVKQEQIETSSCQSLNVGARDNRPTLDLTRGPNLMQVQPSQALGFAKSNFLDNAMQCSLVCQSSVKNITQEVVTVGQRGEALQHSRGSCGANSSLPSRLSNSLPRQASFLTKGQNYHLKGLSENSVESLAGTNSTNTASALCGSETPSVIEDPAPIDPVFNRFLKAEWVSQKYALNKKKRKVDQFFERKPFSGTAELLSSHLLDLEDKNLKDGKADATSRSGAARIKAWDKVTIFEKLDKGLVEATLTSCREESDPIESCHLQAFANTRHADLFAAQFSSLMIREGYHQGGDQIEITPHDIAGSSSSRPQILYCTTTPAAETFEPVPSTPIIGQSPYKLDPTNSSISVPTLIPKHASSQNNFPGGHLLPSSNIQSALPLPAGYFSTSPLEIASQFSPMHPQWQHIMNRRAFLEFQMLQRDWLQQQLLRRSMMMMGGFCPAPGTMQISSGVHGTGNVGLNSTVGDPVGYKSLLGGGNIEGTGSSGGKNTPTAVMERRIRMAENGGGALMSGFSVDERAGVGPPTLPMSAYQTTNRPPLSMQMQQQLCMQESEEMRKLIQPQGVTGLTEYVGSSLSSSSLIQIEQQCRMRSQRLVPHQLDSWNIAVDNEIPGLDSRTPGSVGSCSTSSSLEVHGLTRGGFN</sequence>
<evidence type="ECO:0000259" key="2">
    <source>
        <dbReference type="Pfam" id="PF12090"/>
    </source>
</evidence>
<dbReference type="Pfam" id="PF20474">
    <property type="entry name" value="PHL"/>
    <property type="match status" value="1"/>
</dbReference>
<evidence type="ECO:0000256" key="1">
    <source>
        <dbReference type="SAM" id="MobiDB-lite"/>
    </source>
</evidence>
<comment type="caution">
    <text evidence="4">The sequence shown here is derived from an EMBL/GenBank/DDBJ whole genome shotgun (WGS) entry which is preliminary data.</text>
</comment>
<dbReference type="Pfam" id="PF12090">
    <property type="entry name" value="Spt20_SEP"/>
    <property type="match status" value="1"/>
</dbReference>
<dbReference type="GO" id="GO:0003712">
    <property type="term" value="F:transcription coregulator activity"/>
    <property type="evidence" value="ECO:0007669"/>
    <property type="project" value="InterPro"/>
</dbReference>
<dbReference type="GO" id="GO:0000124">
    <property type="term" value="C:SAGA complex"/>
    <property type="evidence" value="ECO:0007669"/>
    <property type="project" value="InterPro"/>
</dbReference>
<gene>
    <name evidence="4" type="ORF">RHSIM_Rhsim09G0102300</name>
</gene>
<dbReference type="AlphaFoldDB" id="A0A834LEY8"/>
<dbReference type="OrthoDB" id="1932706at2759"/>
<keyword evidence="5" id="KW-1185">Reference proteome</keyword>
<dbReference type="InterPro" id="IPR021950">
    <property type="entry name" value="Spt20"/>
</dbReference>
<feature type="region of interest" description="Disordered" evidence="1">
    <location>
        <begin position="1080"/>
        <end position="1103"/>
    </location>
</feature>
<dbReference type="InterPro" id="IPR046467">
    <property type="entry name" value="PHL_dom"/>
</dbReference>
<dbReference type="Proteomes" id="UP000626092">
    <property type="component" value="Unassembled WGS sequence"/>
</dbReference>
<protein>
    <submittedName>
        <fullName evidence="4">Uncharacterized protein</fullName>
    </submittedName>
</protein>